<keyword evidence="4" id="KW-1185">Reference proteome</keyword>
<evidence type="ECO:0000256" key="1">
    <source>
        <dbReference type="SAM" id="MobiDB-lite"/>
    </source>
</evidence>
<dbReference type="OrthoDB" id="7060889at2"/>
<dbReference type="RefSeq" id="WP_036133523.1">
    <property type="nucleotide sequence ID" value="NZ_AVPU01000001.1"/>
</dbReference>
<organism evidence="3 4">
    <name type="scientific">Lysobacter daejeonensis GH1-9</name>
    <dbReference type="NCBI Taxonomy" id="1385517"/>
    <lineage>
        <taxon>Bacteria</taxon>
        <taxon>Pseudomonadati</taxon>
        <taxon>Pseudomonadota</taxon>
        <taxon>Gammaproteobacteria</taxon>
        <taxon>Lysobacterales</taxon>
        <taxon>Lysobacteraceae</taxon>
        <taxon>Aerolutibacter</taxon>
    </lineage>
</organism>
<feature type="transmembrane region" description="Helical" evidence="2">
    <location>
        <begin position="57"/>
        <end position="79"/>
    </location>
</feature>
<feature type="region of interest" description="Disordered" evidence="1">
    <location>
        <begin position="247"/>
        <end position="266"/>
    </location>
</feature>
<dbReference type="eggNOG" id="ENOG5031B6Q">
    <property type="taxonomic scope" value="Bacteria"/>
</dbReference>
<dbReference type="AlphaFoldDB" id="A0A0A0EZ89"/>
<feature type="transmembrane region" description="Helical" evidence="2">
    <location>
        <begin position="17"/>
        <end position="37"/>
    </location>
</feature>
<reference evidence="3 4" key="1">
    <citation type="submission" date="2013-08" db="EMBL/GenBank/DDBJ databases">
        <title>Genome sequencing of Lysobacter.</title>
        <authorList>
            <person name="Zhang S."/>
            <person name="Wang G."/>
        </authorList>
    </citation>
    <scope>NUCLEOTIDE SEQUENCE [LARGE SCALE GENOMIC DNA]</scope>
    <source>
        <strain evidence="3 4">GH1-9</strain>
    </source>
</reference>
<name>A0A0A0EZ89_9GAMM</name>
<accession>A0A0A0EZ89</accession>
<dbReference type="EMBL" id="AVPU01000001">
    <property type="protein sequence ID" value="KGM56271.1"/>
    <property type="molecule type" value="Genomic_DNA"/>
</dbReference>
<evidence type="ECO:0000313" key="3">
    <source>
        <dbReference type="EMBL" id="KGM56271.1"/>
    </source>
</evidence>
<keyword evidence="2" id="KW-0812">Transmembrane</keyword>
<protein>
    <submittedName>
        <fullName evidence="3">Uncharacterized protein</fullName>
    </submittedName>
</protein>
<feature type="transmembrane region" description="Helical" evidence="2">
    <location>
        <begin position="165"/>
        <end position="188"/>
    </location>
</feature>
<feature type="transmembrane region" description="Helical" evidence="2">
    <location>
        <begin position="130"/>
        <end position="153"/>
    </location>
</feature>
<sequence>METPNIRLDPSVICRRLAWVAVLLVVINIAMQTYRLAVQKEDVVGLVLMSLDKENNVPALFSTLLLFTASAVLAYIALFERRRGSPDAAKWVVLTGGFALMAVDESLSLHERVIEPLRRLLGQAFGMEQLGIFYFAWVIPGLLLVAALAVFFVPFLFRLPRRTGVMLFVSAAIYLGGALGIELMEGWWREDQGHRNIVYHAMVSLEEGMEMIGVIVLIHTLLDFIATQQGGISMELAATRRASSVASVGPQTRQPGGQVLESGGGE</sequence>
<proteinExistence type="predicted"/>
<dbReference type="Proteomes" id="UP000029998">
    <property type="component" value="Unassembled WGS sequence"/>
</dbReference>
<evidence type="ECO:0000313" key="4">
    <source>
        <dbReference type="Proteomes" id="UP000029998"/>
    </source>
</evidence>
<keyword evidence="2" id="KW-1133">Transmembrane helix</keyword>
<comment type="caution">
    <text evidence="3">The sequence shown here is derived from an EMBL/GenBank/DDBJ whole genome shotgun (WGS) entry which is preliminary data.</text>
</comment>
<gene>
    <name evidence="3" type="ORF">N800_08710</name>
</gene>
<keyword evidence="2" id="KW-0472">Membrane</keyword>
<evidence type="ECO:0000256" key="2">
    <source>
        <dbReference type="SAM" id="Phobius"/>
    </source>
</evidence>